<keyword evidence="1" id="KW-0004">4Fe-4S</keyword>
<evidence type="ECO:0000256" key="7">
    <source>
        <dbReference type="ARBA" id="ARBA00023204"/>
    </source>
</evidence>
<keyword evidence="6" id="KW-0411">Iron-sulfur</keyword>
<dbReference type="InterPro" id="IPR051536">
    <property type="entry name" value="UDG_Type-4/5"/>
</dbReference>
<evidence type="ECO:0000256" key="5">
    <source>
        <dbReference type="ARBA" id="ARBA00023004"/>
    </source>
</evidence>
<accession>A0A383BEA0</accession>
<keyword evidence="2" id="KW-0479">Metal-binding</keyword>
<feature type="non-terminal residue" evidence="11">
    <location>
        <position position="219"/>
    </location>
</feature>
<dbReference type="GO" id="GO:0051539">
    <property type="term" value="F:4 iron, 4 sulfur cluster binding"/>
    <property type="evidence" value="ECO:0007669"/>
    <property type="project" value="UniProtKB-KW"/>
</dbReference>
<organism evidence="11">
    <name type="scientific">marine metagenome</name>
    <dbReference type="NCBI Taxonomy" id="408172"/>
    <lineage>
        <taxon>unclassified sequences</taxon>
        <taxon>metagenomes</taxon>
        <taxon>ecological metagenomes</taxon>
    </lineage>
</organism>
<dbReference type="CDD" id="cd10031">
    <property type="entry name" value="UDG-F5_TTUDGB_like"/>
    <property type="match status" value="1"/>
</dbReference>
<dbReference type="GO" id="GO:0033958">
    <property type="term" value="F:DNA-deoxyinosine glycosylase activity"/>
    <property type="evidence" value="ECO:0007669"/>
    <property type="project" value="InterPro"/>
</dbReference>
<keyword evidence="7" id="KW-0234">DNA repair</keyword>
<keyword evidence="5" id="KW-0408">Iron</keyword>
<keyword evidence="4" id="KW-0378">Hydrolase</keyword>
<evidence type="ECO:0000256" key="2">
    <source>
        <dbReference type="ARBA" id="ARBA00022723"/>
    </source>
</evidence>
<evidence type="ECO:0000256" key="3">
    <source>
        <dbReference type="ARBA" id="ARBA00022763"/>
    </source>
</evidence>
<dbReference type="InterPro" id="IPR036895">
    <property type="entry name" value="Uracil-DNA_glycosylase-like_sf"/>
</dbReference>
<dbReference type="SMART" id="SM00986">
    <property type="entry name" value="UDG"/>
    <property type="match status" value="1"/>
</dbReference>
<dbReference type="GO" id="GO:0046872">
    <property type="term" value="F:metal ion binding"/>
    <property type="evidence" value="ECO:0007669"/>
    <property type="project" value="UniProtKB-KW"/>
</dbReference>
<dbReference type="EMBL" id="UINC01199637">
    <property type="protein sequence ID" value="SVE18159.1"/>
    <property type="molecule type" value="Genomic_DNA"/>
</dbReference>
<keyword evidence="3" id="KW-0227">DNA damage</keyword>
<dbReference type="InterPro" id="IPR005122">
    <property type="entry name" value="Uracil-DNA_glycosylase-like"/>
</dbReference>
<evidence type="ECO:0000256" key="8">
    <source>
        <dbReference type="ARBA" id="ARBA00023779"/>
    </source>
</evidence>
<dbReference type="GO" id="GO:0006284">
    <property type="term" value="P:base-excision repair"/>
    <property type="evidence" value="ECO:0007669"/>
    <property type="project" value="InterPro"/>
</dbReference>
<evidence type="ECO:0000256" key="9">
    <source>
        <dbReference type="ARBA" id="ARBA00023887"/>
    </source>
</evidence>
<dbReference type="Gene3D" id="3.40.470.10">
    <property type="entry name" value="Uracil-DNA glycosylase-like domain"/>
    <property type="match status" value="1"/>
</dbReference>
<sequence>MSEAMEELMQRVVACRACPRLVEHREHTGEVKVKRYLNWDYWAKPVPGFGSSDAEVCIIGLAPAAHGANRTGRMFTGDPSADFLARALHEGGFVNQATSQYRGDGLKMINAYITSAVRCAPPDNQPTVKEQARCRLYLIEELGLMTNVKAVLALGKLGFDSYLRVTREQGLVRPKGVVFGHRVRYELGPNFPTLFGSYHPSPHNTYTGRLTHDGLVAVF</sequence>
<evidence type="ECO:0000256" key="6">
    <source>
        <dbReference type="ARBA" id="ARBA00023014"/>
    </source>
</evidence>
<dbReference type="SUPFAM" id="SSF52141">
    <property type="entry name" value="Uracil-DNA glycosylase-like"/>
    <property type="match status" value="1"/>
</dbReference>
<dbReference type="PANTHER" id="PTHR33693:SF3">
    <property type="entry name" value="TYPE-5 URACIL-DNA GLYCOSYLASE"/>
    <property type="match status" value="1"/>
</dbReference>
<protein>
    <recommendedName>
        <fullName evidence="9">Type-5 uracil-DNA glycosylase</fullName>
    </recommendedName>
</protein>
<comment type="similarity">
    <text evidence="8">Belongs to the uracil-DNA glycosylase (UDG) superfamily. Type 5 (UDGb) family.</text>
</comment>
<evidence type="ECO:0000259" key="10">
    <source>
        <dbReference type="SMART" id="SM00986"/>
    </source>
</evidence>
<name>A0A383BEA0_9ZZZZ</name>
<reference evidence="11" key="1">
    <citation type="submission" date="2018-05" db="EMBL/GenBank/DDBJ databases">
        <authorList>
            <person name="Lanie J.A."/>
            <person name="Ng W.-L."/>
            <person name="Kazmierczak K.M."/>
            <person name="Andrzejewski T.M."/>
            <person name="Davidsen T.M."/>
            <person name="Wayne K.J."/>
            <person name="Tettelin H."/>
            <person name="Glass J.I."/>
            <person name="Rusch D."/>
            <person name="Podicherti R."/>
            <person name="Tsui H.-C.T."/>
            <person name="Winkler M.E."/>
        </authorList>
    </citation>
    <scope>NUCLEOTIDE SEQUENCE</scope>
</reference>
<dbReference type="Pfam" id="PF03167">
    <property type="entry name" value="UDG"/>
    <property type="match status" value="1"/>
</dbReference>
<evidence type="ECO:0000256" key="1">
    <source>
        <dbReference type="ARBA" id="ARBA00022485"/>
    </source>
</evidence>
<dbReference type="InterPro" id="IPR044147">
    <property type="entry name" value="UdgB-like"/>
</dbReference>
<dbReference type="AlphaFoldDB" id="A0A383BEA0"/>
<dbReference type="GO" id="GO:0004844">
    <property type="term" value="F:uracil DNA N-glycosylase activity"/>
    <property type="evidence" value="ECO:0007669"/>
    <property type="project" value="InterPro"/>
</dbReference>
<gene>
    <name evidence="11" type="ORF">METZ01_LOCUS471013</name>
</gene>
<evidence type="ECO:0000313" key="11">
    <source>
        <dbReference type="EMBL" id="SVE18159.1"/>
    </source>
</evidence>
<evidence type="ECO:0000256" key="4">
    <source>
        <dbReference type="ARBA" id="ARBA00022801"/>
    </source>
</evidence>
<dbReference type="PANTHER" id="PTHR33693">
    <property type="entry name" value="TYPE-5 URACIL-DNA GLYCOSYLASE"/>
    <property type="match status" value="1"/>
</dbReference>
<dbReference type="SMART" id="SM00987">
    <property type="entry name" value="UreE_C"/>
    <property type="match status" value="1"/>
</dbReference>
<proteinExistence type="inferred from homology"/>
<feature type="domain" description="Uracil-DNA glycosylase-like" evidence="10">
    <location>
        <begin position="47"/>
        <end position="219"/>
    </location>
</feature>